<keyword evidence="3" id="KW-1185">Reference proteome</keyword>
<name>A0A4S4MSM5_9APHY</name>
<gene>
    <name evidence="2" type="ORF">EUX98_g7839</name>
</gene>
<organism evidence="2 3">
    <name type="scientific">Antrodiella citrinella</name>
    <dbReference type="NCBI Taxonomy" id="2447956"/>
    <lineage>
        <taxon>Eukaryota</taxon>
        <taxon>Fungi</taxon>
        <taxon>Dikarya</taxon>
        <taxon>Basidiomycota</taxon>
        <taxon>Agaricomycotina</taxon>
        <taxon>Agaricomycetes</taxon>
        <taxon>Polyporales</taxon>
        <taxon>Steccherinaceae</taxon>
        <taxon>Antrodiella</taxon>
    </lineage>
</organism>
<sequence length="577" mass="58262">MSVGHQTVPGSSSIESTVPAIAAPPLVVSIELQPSTSTHGSAGPAVQVDITAPSSPVSNEFQTSSGAAVSVPTEPISTTSLFGIAIELQISPASAPDPVEPAVAAPSPNPVILVEIQSDATSAHELTRPVPSTPDPVQEPAVATPSSVSMMLVDIQSESTSAHNSAAVARPISPGLDPVEPAAAAPSSVMLIDIQSETTAHESAGQAAAVAGPMSSTPDPVEPAAAAPSPIMLGEIQSDATSAHESAGQAAAVTIPLPSAPDPAQEPAVAAPPPVVSVDIQSETTSAHESAGLAATVMACSASTPLVSVGLHPDAILPGHHTRAAASLSPIVSGPPSSAERKSHGGVRAMTQAIEGKTKVSAPTRQDRFLKHKTVQDQERRAEADRIHTRGRTYNSTEGSSSAMLVNADAKRAIKIRKVGSSIGIIGGISTVLIVGENAFPVIAGGPRSCFILFIAADDHTTVTGHWYPFLILFVAADCSAVLTYGVSSYHDISAGVSTIVAGDARSCSVLVIAAGGTTAIPSRPRSFFILFIADSSTLTNSIACTLIIEGNSFTVIASGITSVPVIATSFITVAGS</sequence>
<feature type="region of interest" description="Disordered" evidence="1">
    <location>
        <begin position="327"/>
        <end position="347"/>
    </location>
</feature>
<dbReference type="EMBL" id="SGPM01000361">
    <property type="protein sequence ID" value="THH26350.1"/>
    <property type="molecule type" value="Genomic_DNA"/>
</dbReference>
<dbReference type="Proteomes" id="UP000308730">
    <property type="component" value="Unassembled WGS sequence"/>
</dbReference>
<reference evidence="2 3" key="1">
    <citation type="submission" date="2019-02" db="EMBL/GenBank/DDBJ databases">
        <title>Genome sequencing of the rare red list fungi Antrodiella citrinella (Flaviporus citrinellus).</title>
        <authorList>
            <person name="Buettner E."/>
            <person name="Kellner H."/>
        </authorList>
    </citation>
    <scope>NUCLEOTIDE SEQUENCE [LARGE SCALE GENOMIC DNA]</scope>
    <source>
        <strain evidence="2 3">DSM 108506</strain>
    </source>
</reference>
<proteinExistence type="predicted"/>
<evidence type="ECO:0000256" key="1">
    <source>
        <dbReference type="SAM" id="MobiDB-lite"/>
    </source>
</evidence>
<dbReference type="AlphaFoldDB" id="A0A4S4MSM5"/>
<protein>
    <submittedName>
        <fullName evidence="2">Uncharacterized protein</fullName>
    </submittedName>
</protein>
<evidence type="ECO:0000313" key="2">
    <source>
        <dbReference type="EMBL" id="THH26350.1"/>
    </source>
</evidence>
<evidence type="ECO:0000313" key="3">
    <source>
        <dbReference type="Proteomes" id="UP000308730"/>
    </source>
</evidence>
<comment type="caution">
    <text evidence="2">The sequence shown here is derived from an EMBL/GenBank/DDBJ whole genome shotgun (WGS) entry which is preliminary data.</text>
</comment>
<accession>A0A4S4MSM5</accession>